<protein>
    <submittedName>
        <fullName evidence="4">IS21 family transposase</fullName>
    </submittedName>
</protein>
<dbReference type="PANTHER" id="PTHR35004:SF8">
    <property type="entry name" value="TRANSPOSASE RV3428C-RELATED"/>
    <property type="match status" value="1"/>
</dbReference>
<reference evidence="4 5" key="1">
    <citation type="journal article" date="2019" name="Int. J. Syst. Evol. Microbiol.">
        <title>The Global Catalogue of Microorganisms (GCM) 10K type strain sequencing project: providing services to taxonomists for standard genome sequencing and annotation.</title>
        <authorList>
            <consortium name="The Broad Institute Genomics Platform"/>
            <consortium name="The Broad Institute Genome Sequencing Center for Infectious Disease"/>
            <person name="Wu L."/>
            <person name="Ma J."/>
        </authorList>
    </citation>
    <scope>NUCLEOTIDE SEQUENCE [LARGE SCALE GENOMIC DNA]</scope>
    <source>
        <strain evidence="4 5">JCM 12389</strain>
    </source>
</reference>
<evidence type="ECO:0000259" key="3">
    <source>
        <dbReference type="PROSITE" id="PS50994"/>
    </source>
</evidence>
<dbReference type="PANTHER" id="PTHR35004">
    <property type="entry name" value="TRANSPOSASE RV3428C-RELATED"/>
    <property type="match status" value="1"/>
</dbReference>
<sequence length="521" mass="60108">MVKYREILRLHAQEVTQRGIAASCGHSRNTVREVIRRAGEKGVEWPFEKDLTDVDLQMLLFPEKQSPSDHRRRPDGDYIHKELAKSGVTLSLLWDEYSLKCRASNEVPYSYRQFCRFYNDYARKTKATMRIKRKPGEQMEVDWAGQTMHLTNNLTGEEIPVYIFVSALPCSQYAYVEGFLSMNVESWITAHIHAFEFYGGVTRIVTPDNLKTGVTKSSKTDPVINLSYQEMAEHYHTTIIPARVRHPKDKASVEGNVGHISTWIIASLRNEKFFSLSELNNAIKDKLKEVNTKPFQKKSGSRQEAFLEEEKFALLPLPNSPYEIAGWTTTIVPYNYHIDIDNNYYSVPYDYIKCTVDIRVTRNIIEIFYKNIRIASHKRIIGQKGENSSLPDHMPRDHRKYVEFDRESILKWGETAGPATLLTVERILESYSNEKQGLKSTYGLMKLADKYSIERIETACERVMSYTPRPKLKSIQTILKTGQDKLPVENKTKRTSTQNSSNNYGFTRGAEYYGGNNNDNR</sequence>
<proteinExistence type="predicted"/>
<dbReference type="SUPFAM" id="SSF53098">
    <property type="entry name" value="Ribonuclease H-like"/>
    <property type="match status" value="1"/>
</dbReference>
<dbReference type="NCBIfam" id="NF033546">
    <property type="entry name" value="transpos_IS21"/>
    <property type="match status" value="1"/>
</dbReference>
<feature type="domain" description="Integrase catalytic" evidence="3">
    <location>
        <begin position="131"/>
        <end position="311"/>
    </location>
</feature>
<evidence type="ECO:0000313" key="5">
    <source>
        <dbReference type="Proteomes" id="UP001500880"/>
    </source>
</evidence>
<dbReference type="Pfam" id="PF22483">
    <property type="entry name" value="Mu-transpos_C_2"/>
    <property type="match status" value="1"/>
</dbReference>
<evidence type="ECO:0000256" key="1">
    <source>
        <dbReference type="SAM" id="MobiDB-lite"/>
    </source>
</evidence>
<feature type="region of interest" description="Disordered" evidence="1">
    <location>
        <begin position="483"/>
        <end position="521"/>
    </location>
</feature>
<feature type="compositionally biased region" description="Basic and acidic residues" evidence="1">
    <location>
        <begin position="483"/>
        <end position="492"/>
    </location>
</feature>
<evidence type="ECO:0000313" key="4">
    <source>
        <dbReference type="EMBL" id="GAA0504525.1"/>
    </source>
</evidence>
<keyword evidence="5" id="KW-1185">Reference proteome</keyword>
<dbReference type="Proteomes" id="UP001500880">
    <property type="component" value="Unassembled WGS sequence"/>
</dbReference>
<dbReference type="RefSeq" id="WP_343844068.1">
    <property type="nucleotide sequence ID" value="NZ_BAAADO010000012.1"/>
</dbReference>
<accession>A0ABN1BTS0</accession>
<dbReference type="InterPro" id="IPR054353">
    <property type="entry name" value="IstA-like_C"/>
</dbReference>
<dbReference type="InterPro" id="IPR012337">
    <property type="entry name" value="RNaseH-like_sf"/>
</dbReference>
<feature type="domain" description="HTH IS408-type" evidence="2">
    <location>
        <begin position="4"/>
        <end position="83"/>
    </location>
</feature>
<comment type="caution">
    <text evidence="4">The sequence shown here is derived from an EMBL/GenBank/DDBJ whole genome shotgun (WGS) entry which is preliminary data.</text>
</comment>
<evidence type="ECO:0000259" key="2">
    <source>
        <dbReference type="PROSITE" id="PS50532"/>
    </source>
</evidence>
<name>A0ABN1BTS0_9BACI</name>
<dbReference type="PROSITE" id="PS50994">
    <property type="entry name" value="INTEGRASE"/>
    <property type="match status" value="1"/>
</dbReference>
<dbReference type="InterPro" id="IPR001584">
    <property type="entry name" value="Integrase_cat-core"/>
</dbReference>
<feature type="compositionally biased region" description="Polar residues" evidence="1">
    <location>
        <begin position="495"/>
        <end position="505"/>
    </location>
</feature>
<dbReference type="PROSITE" id="PS50532">
    <property type="entry name" value="HTH_IS408"/>
    <property type="match status" value="1"/>
</dbReference>
<dbReference type="InterPro" id="IPR017895">
    <property type="entry name" value="HTH_IS408/IS1162_type"/>
</dbReference>
<gene>
    <name evidence="4" type="primary">istA_3</name>
    <name evidence="4" type="ORF">GCM10008986_35090</name>
</gene>
<dbReference type="EMBL" id="BAAADO010000012">
    <property type="protein sequence ID" value="GAA0504525.1"/>
    <property type="molecule type" value="Genomic_DNA"/>
</dbReference>
<organism evidence="4 5">
    <name type="scientific">Salinibacillus aidingensis</name>
    <dbReference type="NCBI Taxonomy" id="237684"/>
    <lineage>
        <taxon>Bacteria</taxon>
        <taxon>Bacillati</taxon>
        <taxon>Bacillota</taxon>
        <taxon>Bacilli</taxon>
        <taxon>Bacillales</taxon>
        <taxon>Bacillaceae</taxon>
        <taxon>Salinibacillus</taxon>
    </lineage>
</organism>